<dbReference type="Pfam" id="PF00580">
    <property type="entry name" value="UvrD-helicase"/>
    <property type="match status" value="1"/>
</dbReference>
<reference evidence="20 21" key="1">
    <citation type="journal article" date="2014" name="Int. J. Syst. Evol. Microbiol.">
        <title>Nocardioides zeae sp. nov., isolated from the stem of Zea mays.</title>
        <authorList>
            <person name="Glaeser S.P."/>
            <person name="McInroy J.A."/>
            <person name="Busse H.J."/>
            <person name="Kampfer P."/>
        </authorList>
    </citation>
    <scope>NUCLEOTIDE SEQUENCE [LARGE SCALE GENOMIC DNA]</scope>
    <source>
        <strain evidence="20 21">JCM 30728</strain>
    </source>
</reference>
<evidence type="ECO:0000256" key="12">
    <source>
        <dbReference type="ARBA" id="ARBA00023235"/>
    </source>
</evidence>
<keyword evidence="8 15" id="KW-0067">ATP-binding</keyword>
<feature type="region of interest" description="Disordered" evidence="17">
    <location>
        <begin position="844"/>
        <end position="894"/>
    </location>
</feature>
<comment type="similarity">
    <text evidence="15">Belongs to the helicase family. UvrD subfamily.</text>
</comment>
<keyword evidence="11 15" id="KW-0234">DNA repair</keyword>
<dbReference type="EMBL" id="JAAGXA010000003">
    <property type="protein sequence ID" value="NEN77845.1"/>
    <property type="molecule type" value="Genomic_DNA"/>
</dbReference>
<keyword evidence="9 15" id="KW-0460">Magnesium</keyword>
<accession>A0A6P0HJM6</accession>
<keyword evidence="7 15" id="KW-0269">Exonuclease</keyword>
<comment type="catalytic activity">
    <reaction evidence="15">
        <text>Exonucleolytic cleavage (in the presence of ATP) in either 5'- to 3'- or 3'- to 5'-direction to yield 5'-phosphooligonucleotides.</text>
        <dbReference type="EC" id="3.1.11.5"/>
    </reaction>
</comment>
<keyword evidence="5 15" id="KW-0378">Hydrolase</keyword>
<organism evidence="20 21">
    <name type="scientific">Nocardioides zeae</name>
    <dbReference type="NCBI Taxonomy" id="1457234"/>
    <lineage>
        <taxon>Bacteria</taxon>
        <taxon>Bacillati</taxon>
        <taxon>Actinomycetota</taxon>
        <taxon>Actinomycetes</taxon>
        <taxon>Propionibacteriales</taxon>
        <taxon>Nocardioidaceae</taxon>
        <taxon>Nocardioides</taxon>
    </lineage>
</organism>
<evidence type="ECO:0000313" key="20">
    <source>
        <dbReference type="EMBL" id="NEN77845.1"/>
    </source>
</evidence>
<dbReference type="InterPro" id="IPR014016">
    <property type="entry name" value="UvrD-like_ATP-bd"/>
</dbReference>
<dbReference type="AlphaFoldDB" id="A0A6P0HJM6"/>
<gene>
    <name evidence="15" type="primary">recB</name>
    <name evidence="20" type="ORF">G3T38_06100</name>
</gene>
<dbReference type="Gene3D" id="3.90.320.10">
    <property type="match status" value="1"/>
</dbReference>
<dbReference type="Gene3D" id="1.10.3170.10">
    <property type="entry name" value="Recbcd, chain B, domain 2"/>
    <property type="match status" value="2"/>
</dbReference>
<evidence type="ECO:0000256" key="17">
    <source>
        <dbReference type="SAM" id="MobiDB-lite"/>
    </source>
</evidence>
<evidence type="ECO:0000256" key="6">
    <source>
        <dbReference type="ARBA" id="ARBA00022806"/>
    </source>
</evidence>
<comment type="cofactor">
    <cofactor evidence="15">
        <name>Mg(2+)</name>
        <dbReference type="ChEBI" id="CHEBI:18420"/>
    </cofactor>
    <text evidence="15">Binds 1 Mg(2+) ion per subunit.</text>
</comment>
<keyword evidence="21" id="KW-1185">Reference proteome</keyword>
<dbReference type="Proteomes" id="UP000468687">
    <property type="component" value="Unassembled WGS sequence"/>
</dbReference>
<dbReference type="CDD" id="cd22352">
    <property type="entry name" value="RecB_C-like"/>
    <property type="match status" value="1"/>
</dbReference>
<keyword evidence="2 15" id="KW-0479">Metal-binding</keyword>
<dbReference type="Gene3D" id="3.40.50.300">
    <property type="entry name" value="P-loop containing nucleotide triphosphate hydrolases"/>
    <property type="match status" value="3"/>
</dbReference>
<feature type="active site" description="For nuclease activity" evidence="15">
    <location>
        <position position="1069"/>
    </location>
</feature>
<comment type="domain">
    <text evidence="15">The C-terminal domain has nuclease activity and interacts with RecD. It interacts with RecA, facilitating its loading onto ssDNA.</text>
</comment>
<dbReference type="InterPro" id="IPR000212">
    <property type="entry name" value="DNA_helicase_UvrD/REP"/>
</dbReference>
<feature type="domain" description="UvrD-like helicase ATP-binding" evidence="18">
    <location>
        <begin position="8"/>
        <end position="365"/>
    </location>
</feature>
<evidence type="ECO:0000256" key="11">
    <source>
        <dbReference type="ARBA" id="ARBA00023204"/>
    </source>
</evidence>
<feature type="region of interest" description="Disordered" evidence="17">
    <location>
        <begin position="90"/>
        <end position="121"/>
    </location>
</feature>
<dbReference type="InterPro" id="IPR011604">
    <property type="entry name" value="PDDEXK-like_dom_sf"/>
</dbReference>
<comment type="function">
    <text evidence="15">A helicase/nuclease that prepares dsDNA breaks (DSB) for recombinational DNA repair. Binds to DSBs and unwinds DNA via a highly rapid and processive ATP-dependent bidirectional helicase activity. Unwinds dsDNA until it encounters a Chi (crossover hotspot instigator) sequence from the 3' direction. Cuts ssDNA a few nucleotides 3' to the Chi site. The properties and activities of the enzyme are changed at Chi. The Chi-altered holoenzyme produces a long 3'-ssDNA overhang and facilitates RecA-binding to the ssDNA for homologous DNA recombination and repair. Holoenzyme degrades any linearized DNA that is unable to undergo homologous recombination. In the holoenzyme this subunit contributes ATPase, 3'-5' helicase, exonuclease activity and loads RecA onto ssDNA.</text>
</comment>
<evidence type="ECO:0000256" key="7">
    <source>
        <dbReference type="ARBA" id="ARBA00022839"/>
    </source>
</evidence>
<keyword evidence="4 15" id="KW-0227">DNA damage</keyword>
<dbReference type="PANTHER" id="PTHR11070:SF23">
    <property type="entry name" value="RECBCD ENZYME SUBUNIT RECB"/>
    <property type="match status" value="1"/>
</dbReference>
<dbReference type="SUPFAM" id="SSF52540">
    <property type="entry name" value="P-loop containing nucleoside triphosphate hydrolases"/>
    <property type="match status" value="1"/>
</dbReference>
<comment type="catalytic activity">
    <reaction evidence="14 15">
        <text>ATP + H2O = ADP + phosphate + H(+)</text>
        <dbReference type="Rhea" id="RHEA:13065"/>
        <dbReference type="ChEBI" id="CHEBI:15377"/>
        <dbReference type="ChEBI" id="CHEBI:15378"/>
        <dbReference type="ChEBI" id="CHEBI:30616"/>
        <dbReference type="ChEBI" id="CHEBI:43474"/>
        <dbReference type="ChEBI" id="CHEBI:456216"/>
        <dbReference type="EC" id="5.6.2.4"/>
    </reaction>
</comment>
<dbReference type="GO" id="GO:0008854">
    <property type="term" value="F:exodeoxyribonuclease V activity"/>
    <property type="evidence" value="ECO:0007669"/>
    <property type="project" value="UniProtKB-EC"/>
</dbReference>
<evidence type="ECO:0000256" key="13">
    <source>
        <dbReference type="ARBA" id="ARBA00034617"/>
    </source>
</evidence>
<comment type="miscellaneous">
    <text evidence="15">In the RecBCD complex, RecB has a slow 3'-5' helicase, an exonuclease activity and loads RecA onto ssDNA, RecD has a fast 5'-3' helicase activity, while RecC stimulates the ATPase and processivity of the RecB helicase and contributes to recognition of the Chi site.</text>
</comment>
<comment type="domain">
    <text evidence="15">The N-terminal DNA-binding domain is a ssDNA-dependent ATPase and has ATP-dependent 3'-5' helicase function. This domain interacts with RecC.</text>
</comment>
<dbReference type="InterPro" id="IPR027417">
    <property type="entry name" value="P-loop_NTPase"/>
</dbReference>
<evidence type="ECO:0000259" key="18">
    <source>
        <dbReference type="PROSITE" id="PS51198"/>
    </source>
</evidence>
<dbReference type="EC" id="5.6.2.4" evidence="15"/>
<sequence>MSAGTAPTPELAPFDVLGPLPQGTTLLEASAGTGKTWTIGALVARYVAEGHARLDELLVVTFGRAASQELRQRVRGQLVDVASALATTLARPEAGGGAEDATTTGDEGPAGPAGPRSATEAPDVDEVVALLCTGDRETLRARHARVSTALAHFDGATIATIHQFCQQVLRSLGVAGDTDPSARLVEDVGDVRDEVVDDLYLRGFVDEEAPVFSVAEARRLGAVAVGDPQAALVPEHPAEGTPALRRVRFARAVRAEVERRKRQAGLLGYDDLLSQLATALEDPDAAARTRMRQRWRVVLVDEFQDTDPVQWQVFDRAFSGHATMVLIGDPKQAIYAFRGGDVATYLEAAATASTHQTLATNWRSDRALVDATNRLLEGTALGDDRIVVRPVSAHHTVARLGGAPSDAPFRLRVVRRTDVSRVTRQGRGLRMDQVRPHVDTDCARDIAALLASEAQWDGRRLQAGDVAVLAHTRRQLGAVRDALAEVGVRAVFAGGGSVFATPAAEEWRTLLSAVDAPHRSLLVRAAALTSFFPDTPASLAAEGDRATDRTADALRRWSVLLARRGVAAVFEAAQRGGLAARVLARVEGERHLTDLRHLAEALHAASRGEARGAGDRARGEALGPSGLVAWLEHEMREGAGDGVDERTRRLDSDLAAVQLVTIHGSKGLQYPVVYLPWLCDRYVSEPTVPLFHLPPDERGHRRRAIDVGGESGPHWRRSCEEHQAEDAGESLRLLYVAATRAQSQVVAWWAPTNNTAGSPLHRVLFGRTRGVPTVPLTVPLPSDDDAWARLAALEAAGGPVLEHALPAPTPARPPETAPPVLAVRSFDRDVDLGWRRTSYSALAAGGAGSVSGGHEPVLPPTSEPEVVPRDDEPDTARPPDDDPPEVPGDLVSPMADLPVGATFGSLVHAVLEHADLTAPDAAERIAVLVAEQRTWWPVPDLDEEALVRALLAVATSPLGPLAGGRTLAAVAPADSLRELDFELPLSGGDLARGAGGSSIVLGDLAPVLRAHLPEGDPVRSYAAVLDADPALAEQPLRGYLGGSVDVLLRLRGAGVDRHGNEVDRYVVVDYKTNWLGPHGDDAPPLRASTYRPEAMEAAMAGSDYPLQALLYAVVAHRFLRWRLRDYDPATHLGGVLYLYLRGMCGPRTPVVDGQPCGVFAWVPPVPLVEAVSALLDGGDDR</sequence>
<evidence type="ECO:0000256" key="15">
    <source>
        <dbReference type="HAMAP-Rule" id="MF_01485"/>
    </source>
</evidence>
<comment type="catalytic activity">
    <reaction evidence="13 15">
        <text>Couples ATP hydrolysis with the unwinding of duplex DNA by translocating in the 3'-5' direction.</text>
        <dbReference type="EC" id="5.6.2.4"/>
    </reaction>
</comment>
<dbReference type="GO" id="GO:0003677">
    <property type="term" value="F:DNA binding"/>
    <property type="evidence" value="ECO:0007669"/>
    <property type="project" value="UniProtKB-UniRule"/>
</dbReference>
<evidence type="ECO:0000259" key="19">
    <source>
        <dbReference type="PROSITE" id="PS51217"/>
    </source>
</evidence>
<dbReference type="InterPro" id="IPR011335">
    <property type="entry name" value="Restrct_endonuc-II-like"/>
</dbReference>
<dbReference type="PANTHER" id="PTHR11070">
    <property type="entry name" value="UVRD / RECB / PCRA DNA HELICASE FAMILY MEMBER"/>
    <property type="match status" value="1"/>
</dbReference>
<dbReference type="RefSeq" id="WP_163771205.1">
    <property type="nucleotide sequence ID" value="NZ_JAAGXA010000003.1"/>
</dbReference>
<evidence type="ECO:0000256" key="3">
    <source>
        <dbReference type="ARBA" id="ARBA00022741"/>
    </source>
</evidence>
<dbReference type="PROSITE" id="PS51217">
    <property type="entry name" value="UVRD_HELICASE_CTER"/>
    <property type="match status" value="1"/>
</dbReference>
<dbReference type="PROSITE" id="PS51198">
    <property type="entry name" value="UVRD_HELICASE_ATP_BIND"/>
    <property type="match status" value="1"/>
</dbReference>
<keyword evidence="1 15" id="KW-0540">Nuclease</keyword>
<name>A0A6P0HJM6_9ACTN</name>
<dbReference type="GO" id="GO:0005829">
    <property type="term" value="C:cytosol"/>
    <property type="evidence" value="ECO:0007669"/>
    <property type="project" value="TreeGrafter"/>
</dbReference>
<feature type="binding site" evidence="15">
    <location>
        <position position="908"/>
    </location>
    <ligand>
        <name>Mg(2+)</name>
        <dbReference type="ChEBI" id="CHEBI:18420"/>
    </ligand>
</feature>
<dbReference type="GO" id="GO:0000724">
    <property type="term" value="P:double-strand break repair via homologous recombination"/>
    <property type="evidence" value="ECO:0007669"/>
    <property type="project" value="UniProtKB-UniRule"/>
</dbReference>
<dbReference type="Gene3D" id="1.10.486.10">
    <property type="entry name" value="PCRA, domain 4"/>
    <property type="match status" value="1"/>
</dbReference>
<dbReference type="InterPro" id="IPR004586">
    <property type="entry name" value="RecB"/>
</dbReference>
<dbReference type="EC" id="3.1.11.5" evidence="15"/>
<evidence type="ECO:0000256" key="9">
    <source>
        <dbReference type="ARBA" id="ARBA00022842"/>
    </source>
</evidence>
<dbReference type="GO" id="GO:0009338">
    <property type="term" value="C:exodeoxyribonuclease V complex"/>
    <property type="evidence" value="ECO:0007669"/>
    <property type="project" value="TreeGrafter"/>
</dbReference>
<evidence type="ECO:0000256" key="5">
    <source>
        <dbReference type="ARBA" id="ARBA00022801"/>
    </source>
</evidence>
<evidence type="ECO:0000256" key="10">
    <source>
        <dbReference type="ARBA" id="ARBA00023125"/>
    </source>
</evidence>
<keyword evidence="10 15" id="KW-0238">DNA-binding</keyword>
<feature type="binding site" evidence="15">
    <location>
        <position position="1069"/>
    </location>
    <ligand>
        <name>Mg(2+)</name>
        <dbReference type="ChEBI" id="CHEBI:18420"/>
    </ligand>
</feature>
<dbReference type="HAMAP" id="MF_01485">
    <property type="entry name" value="RecB"/>
    <property type="match status" value="1"/>
</dbReference>
<dbReference type="Pfam" id="PF13361">
    <property type="entry name" value="UvrD_C"/>
    <property type="match status" value="1"/>
</dbReference>
<feature type="binding site" evidence="16">
    <location>
        <begin position="29"/>
        <end position="36"/>
    </location>
    <ligand>
        <name>ATP</name>
        <dbReference type="ChEBI" id="CHEBI:30616"/>
    </ligand>
</feature>
<comment type="caution">
    <text evidence="20">The sequence shown here is derived from an EMBL/GenBank/DDBJ whole genome shotgun (WGS) entry which is preliminary data.</text>
</comment>
<dbReference type="InterPro" id="IPR014017">
    <property type="entry name" value="DNA_helicase_UvrD-like_C"/>
</dbReference>
<evidence type="ECO:0000256" key="14">
    <source>
        <dbReference type="ARBA" id="ARBA00048988"/>
    </source>
</evidence>
<dbReference type="GO" id="GO:0005524">
    <property type="term" value="F:ATP binding"/>
    <property type="evidence" value="ECO:0007669"/>
    <property type="project" value="UniProtKB-UniRule"/>
</dbReference>
<dbReference type="GO" id="GO:0043138">
    <property type="term" value="F:3'-5' DNA helicase activity"/>
    <property type="evidence" value="ECO:0007669"/>
    <property type="project" value="UniProtKB-UniRule"/>
</dbReference>
<evidence type="ECO:0000256" key="4">
    <source>
        <dbReference type="ARBA" id="ARBA00022763"/>
    </source>
</evidence>
<evidence type="ECO:0000256" key="2">
    <source>
        <dbReference type="ARBA" id="ARBA00022723"/>
    </source>
</evidence>
<feature type="binding site" evidence="15">
    <location>
        <position position="1045"/>
    </location>
    <ligand>
        <name>Mg(2+)</name>
        <dbReference type="ChEBI" id="CHEBI:18420"/>
    </ligand>
</feature>
<evidence type="ECO:0000256" key="8">
    <source>
        <dbReference type="ARBA" id="ARBA00022840"/>
    </source>
</evidence>
<feature type="compositionally biased region" description="Basic and acidic residues" evidence="17">
    <location>
        <begin position="866"/>
        <end position="880"/>
    </location>
</feature>
<dbReference type="SUPFAM" id="SSF52980">
    <property type="entry name" value="Restriction endonuclease-like"/>
    <property type="match status" value="1"/>
</dbReference>
<keyword evidence="3 15" id="KW-0547">Nucleotide-binding</keyword>
<protein>
    <recommendedName>
        <fullName evidence="15">RecBCD enzyme subunit RecB</fullName>
        <ecNumber evidence="15">3.1.11.5</ecNumber>
        <ecNumber evidence="15">5.6.2.4</ecNumber>
    </recommendedName>
    <alternativeName>
        <fullName evidence="15">DNA 3'-5' helicase subunit RecB</fullName>
    </alternativeName>
    <alternativeName>
        <fullName evidence="15">Exonuclease V subunit RecB</fullName>
        <shortName evidence="15">ExoV subunit RecB</shortName>
    </alternativeName>
    <alternativeName>
        <fullName evidence="15">Helicase/nuclease RecBCD subunit RecB</fullName>
    </alternativeName>
</protein>
<proteinExistence type="inferred from homology"/>
<evidence type="ECO:0000313" key="21">
    <source>
        <dbReference type="Proteomes" id="UP000468687"/>
    </source>
</evidence>
<comment type="subunit">
    <text evidence="15">Heterotrimer of RecB, RecC and RecD. All subunits contribute to DNA-binding. Interacts with RecA.</text>
</comment>
<dbReference type="GO" id="GO:0000287">
    <property type="term" value="F:magnesium ion binding"/>
    <property type="evidence" value="ECO:0007669"/>
    <property type="project" value="UniProtKB-UniRule"/>
</dbReference>
<keyword evidence="12 15" id="KW-0413">Isomerase</keyword>
<feature type="region of interest" description="Nuclease activity, interacts with RecD and RecA" evidence="15">
    <location>
        <begin position="833"/>
        <end position="1181"/>
    </location>
</feature>
<feature type="region of interest" description="DNA-binding and helicase activity, interacts with RecC" evidence="15">
    <location>
        <begin position="1"/>
        <end position="806"/>
    </location>
</feature>
<evidence type="ECO:0000256" key="1">
    <source>
        <dbReference type="ARBA" id="ARBA00022722"/>
    </source>
</evidence>
<keyword evidence="6 15" id="KW-0347">Helicase</keyword>
<feature type="domain" description="UvrD-like helicase C-terminal" evidence="19">
    <location>
        <begin position="400"/>
        <end position="667"/>
    </location>
</feature>
<evidence type="ECO:0000256" key="16">
    <source>
        <dbReference type="PROSITE-ProRule" id="PRU00560"/>
    </source>
</evidence>